<dbReference type="Pfam" id="PF01648">
    <property type="entry name" value="ACPS"/>
    <property type="match status" value="1"/>
</dbReference>
<dbReference type="SUPFAM" id="SSF56214">
    <property type="entry name" value="4'-phosphopantetheinyl transferase"/>
    <property type="match status" value="2"/>
</dbReference>
<dbReference type="InterPro" id="IPR008278">
    <property type="entry name" value="4-PPantetheinyl_Trfase_dom"/>
</dbReference>
<dbReference type="OrthoDB" id="190168at2"/>
<dbReference type="GO" id="GO:0005829">
    <property type="term" value="C:cytosol"/>
    <property type="evidence" value="ECO:0007669"/>
    <property type="project" value="TreeGrafter"/>
</dbReference>
<dbReference type="Proteomes" id="UP000231791">
    <property type="component" value="Chromosome"/>
</dbReference>
<reference evidence="3 4" key="1">
    <citation type="submission" date="2017-11" db="EMBL/GenBank/DDBJ databases">
        <title>Complete genome sequence of Streptomyces lavendulae subsp. lavendulae CCM 3239 (formerly 'Streptomyces aureofaciens CCM 3239'), the producer of the angucycline-type antibiotic auricin.</title>
        <authorList>
            <person name="Busche T."/>
            <person name="Novakova R."/>
            <person name="Al'Dilaimi A."/>
            <person name="Homerova D."/>
            <person name="Feckova L."/>
            <person name="Rezuchova B."/>
            <person name="Mingyar E."/>
            <person name="Csolleiova D."/>
            <person name="Bekeova C."/>
            <person name="Winkler A."/>
            <person name="Sevcikova B."/>
            <person name="Kalinowski J."/>
            <person name="Kormanec J."/>
            <person name="Ruckert C."/>
        </authorList>
    </citation>
    <scope>NUCLEOTIDE SEQUENCE [LARGE SCALE GENOMIC DNA]</scope>
    <source>
        <strain evidence="3 4">CCM 3239</strain>
    </source>
</reference>
<dbReference type="GO" id="GO:0008897">
    <property type="term" value="F:holo-[acyl-carrier-protein] synthase activity"/>
    <property type="evidence" value="ECO:0007669"/>
    <property type="project" value="InterPro"/>
</dbReference>
<dbReference type="RefSeq" id="WP_037688390.1">
    <property type="nucleotide sequence ID" value="NZ_CP024985.1"/>
</dbReference>
<dbReference type="InterPro" id="IPR050559">
    <property type="entry name" value="P-Pant_transferase_sf"/>
</dbReference>
<name>A0A2K8PB25_STRLA</name>
<dbReference type="GO" id="GO:0000287">
    <property type="term" value="F:magnesium ion binding"/>
    <property type="evidence" value="ECO:0007669"/>
    <property type="project" value="InterPro"/>
</dbReference>
<sequence length="251" mass="26909">MPELAYANAETRLLGRTHVWWWDLPAHAVPADVVLLGPAELDRLRRYRKPADAAAYAATRAGARRALGSVLGIPAHEITLGRAACPGCGDPHHGPPRLERPGLPVAISISRTASRGVIAVRSDTAVGVDIEALRTIGDPSNDHLAQMALTPAEREALLDTPPGPRRDGLFLRCWTRKEAVLKAVGLGLVGTELNRLETHPRTSGPVVVEHTQDGPTTRWSVEDLDLGDRYAAAVARPHGPAPSGTHIHPHD</sequence>
<dbReference type="PANTHER" id="PTHR12215:SF10">
    <property type="entry name" value="L-AMINOADIPATE-SEMIALDEHYDE DEHYDROGENASE-PHOSPHOPANTETHEINYL TRANSFERASE"/>
    <property type="match status" value="1"/>
</dbReference>
<accession>A0A2K8PB25</accession>
<evidence type="ECO:0000256" key="2">
    <source>
        <dbReference type="ARBA" id="ARBA00022679"/>
    </source>
</evidence>
<dbReference type="GO" id="GO:0019878">
    <property type="term" value="P:lysine biosynthetic process via aminoadipic acid"/>
    <property type="evidence" value="ECO:0007669"/>
    <property type="project" value="TreeGrafter"/>
</dbReference>
<dbReference type="Gene3D" id="3.90.470.20">
    <property type="entry name" value="4'-phosphopantetheinyl transferase domain"/>
    <property type="match status" value="2"/>
</dbReference>
<evidence type="ECO:0000313" key="4">
    <source>
        <dbReference type="Proteomes" id="UP000231791"/>
    </source>
</evidence>
<protein>
    <submittedName>
        <fullName evidence="3">Holo-(Acyl carrier protein) synthase 2</fullName>
    </submittedName>
</protein>
<evidence type="ECO:0000256" key="1">
    <source>
        <dbReference type="ARBA" id="ARBA00010990"/>
    </source>
</evidence>
<evidence type="ECO:0000313" key="3">
    <source>
        <dbReference type="EMBL" id="ATZ23942.1"/>
    </source>
</evidence>
<dbReference type="PANTHER" id="PTHR12215">
    <property type="entry name" value="PHOSPHOPANTETHEINE TRANSFERASE"/>
    <property type="match status" value="1"/>
</dbReference>
<comment type="similarity">
    <text evidence="1">Belongs to the P-Pant transferase superfamily. Gsp/Sfp/HetI/AcpT family.</text>
</comment>
<gene>
    <name evidence="3" type="ORF">SLAV_10370</name>
</gene>
<dbReference type="InterPro" id="IPR037143">
    <property type="entry name" value="4-PPantetheinyl_Trfase_dom_sf"/>
</dbReference>
<keyword evidence="4" id="KW-1185">Reference proteome</keyword>
<organism evidence="3 4">
    <name type="scientific">Streptomyces lavendulae subsp. lavendulae</name>
    <dbReference type="NCBI Taxonomy" id="58340"/>
    <lineage>
        <taxon>Bacteria</taxon>
        <taxon>Bacillati</taxon>
        <taxon>Actinomycetota</taxon>
        <taxon>Actinomycetes</taxon>
        <taxon>Kitasatosporales</taxon>
        <taxon>Streptomycetaceae</taxon>
        <taxon>Streptomyces</taxon>
    </lineage>
</organism>
<dbReference type="AlphaFoldDB" id="A0A2K8PB25"/>
<keyword evidence="2" id="KW-0808">Transferase</keyword>
<dbReference type="KEGG" id="slx:SLAV_10370"/>
<dbReference type="GeneID" id="49383137"/>
<proteinExistence type="inferred from homology"/>
<dbReference type="EMBL" id="CP024985">
    <property type="protein sequence ID" value="ATZ23942.1"/>
    <property type="molecule type" value="Genomic_DNA"/>
</dbReference>